<dbReference type="InterPro" id="IPR050834">
    <property type="entry name" value="Glycosyltransf_2"/>
</dbReference>
<dbReference type="InterPro" id="IPR001173">
    <property type="entry name" value="Glyco_trans_2-like"/>
</dbReference>
<dbReference type="InterPro" id="IPR029044">
    <property type="entry name" value="Nucleotide-diphossugar_trans"/>
</dbReference>
<name>A0A0C9PWX2_LACPA</name>
<dbReference type="PANTHER" id="PTHR43685:SF2">
    <property type="entry name" value="GLYCOSYLTRANSFERASE 2-LIKE DOMAIN-CONTAINING PROTEIN"/>
    <property type="match status" value="1"/>
</dbReference>
<dbReference type="EMBL" id="BAYM01000083">
    <property type="protein sequence ID" value="GAN36604.1"/>
    <property type="molecule type" value="Genomic_DNA"/>
</dbReference>
<dbReference type="Proteomes" id="UP000032552">
    <property type="component" value="Unassembled WGS sequence"/>
</dbReference>
<reference evidence="3" key="1">
    <citation type="submission" date="2014-05" db="EMBL/GenBank/DDBJ databases">
        <title>Whole genome sequencing of Lactobacillus casei NRIC0644.</title>
        <authorList>
            <person name="Atarashi H."/>
            <person name="Yoshida Y."/>
            <person name="Fujimura S."/>
            <person name="Tanaka N."/>
            <person name="Shiwa Y."/>
            <person name="Yoshikawa H."/>
            <person name="Okada S."/>
            <person name="Nakagawa J."/>
        </authorList>
    </citation>
    <scope>NUCLEOTIDE SEQUENCE [LARGE SCALE GENOMIC DNA]</scope>
    <source>
        <strain evidence="3">NRIC0644</strain>
    </source>
</reference>
<gene>
    <name evidence="2" type="ORF">LC0644_1193</name>
</gene>
<sequence>MADPEALISVIMPVYNAEKYLAEALDSLLAQDYPNYEIICVDDGSMDTSKVILAAYMRENPRIHVVRVQNGGQARARQIGTDHASGDLITFMDSDDLVHPQWLSTMADGMKAPRVDMVVVNYYNYIGSTKMKARAFRESTFKIEGDDKYRYWLEDRDLRGYLWNKLFRAELFEQPVPVANFNLLEDAYFIGHLLPRIDQIGFIDEPRYYYRFNATSSVHAKFQKRDLEAIHQLGAVFLTLAHDKPELTSLAVRRYAALSLFVLSKMSPRQLVKNWGYVRQLGMVLGQYTREFQDVISAGDVNDLATENPDKPNKTSLTGRLRAWSQLLGLPTFDDLNKLAKADDDPEDVKRES</sequence>
<dbReference type="CDD" id="cd00761">
    <property type="entry name" value="Glyco_tranf_GTA_type"/>
    <property type="match status" value="1"/>
</dbReference>
<evidence type="ECO:0000259" key="1">
    <source>
        <dbReference type="Pfam" id="PF00535"/>
    </source>
</evidence>
<dbReference type="GO" id="GO:0016740">
    <property type="term" value="F:transferase activity"/>
    <property type="evidence" value="ECO:0007669"/>
    <property type="project" value="UniProtKB-KW"/>
</dbReference>
<dbReference type="SUPFAM" id="SSF53448">
    <property type="entry name" value="Nucleotide-diphospho-sugar transferases"/>
    <property type="match status" value="1"/>
</dbReference>
<accession>A0A0C9PWX2</accession>
<dbReference type="AlphaFoldDB" id="A0A0C9PWX2"/>
<dbReference type="PANTHER" id="PTHR43685">
    <property type="entry name" value="GLYCOSYLTRANSFERASE"/>
    <property type="match status" value="1"/>
</dbReference>
<evidence type="ECO:0000313" key="2">
    <source>
        <dbReference type="EMBL" id="GAN36604.1"/>
    </source>
</evidence>
<dbReference type="Gene3D" id="3.90.550.10">
    <property type="entry name" value="Spore Coat Polysaccharide Biosynthesis Protein SpsA, Chain A"/>
    <property type="match status" value="1"/>
</dbReference>
<protein>
    <submittedName>
        <fullName evidence="2">Glycosyltransferase-like protein</fullName>
    </submittedName>
</protein>
<evidence type="ECO:0000313" key="3">
    <source>
        <dbReference type="Proteomes" id="UP000032552"/>
    </source>
</evidence>
<feature type="domain" description="Glycosyltransferase 2-like" evidence="1">
    <location>
        <begin position="9"/>
        <end position="141"/>
    </location>
</feature>
<organism evidence="2 3">
    <name type="scientific">Lacticaseibacillus paracasei NRIC 0644</name>
    <dbReference type="NCBI Taxonomy" id="1435038"/>
    <lineage>
        <taxon>Bacteria</taxon>
        <taxon>Bacillati</taxon>
        <taxon>Bacillota</taxon>
        <taxon>Bacilli</taxon>
        <taxon>Lactobacillales</taxon>
        <taxon>Lactobacillaceae</taxon>
        <taxon>Lacticaseibacillus</taxon>
    </lineage>
</organism>
<dbReference type="Pfam" id="PF00535">
    <property type="entry name" value="Glycos_transf_2"/>
    <property type="match status" value="1"/>
</dbReference>
<comment type="caution">
    <text evidence="2">The sequence shown here is derived from an EMBL/GenBank/DDBJ whole genome shotgun (WGS) entry which is preliminary data.</text>
</comment>
<proteinExistence type="predicted"/>
<keyword evidence="2" id="KW-0808">Transferase</keyword>
<dbReference type="RefSeq" id="WP_045624882.1">
    <property type="nucleotide sequence ID" value="NZ_BAYM01000083.1"/>
</dbReference>